<keyword evidence="2" id="KW-1185">Reference proteome</keyword>
<sequence>MSHKWADFFLQGCAPHMVPLSNQTVRDPKDFKRFQCDDAWELGRRLRDDMPGLHSIMVLKLKVNGVATLVAKTFFGKEYFESINQIDPFLDESRAYEHILLNCPSSRLSYFPTYHGVILDLTREKYPRSYALRPRAIVLERVEPSICCPRNTPASRLSSIRRFCSKNRRSASL</sequence>
<organism evidence="1 2">
    <name type="scientific">Aspergillus indologenus CBS 114.80</name>
    <dbReference type="NCBI Taxonomy" id="1450541"/>
    <lineage>
        <taxon>Eukaryota</taxon>
        <taxon>Fungi</taxon>
        <taxon>Dikarya</taxon>
        <taxon>Ascomycota</taxon>
        <taxon>Pezizomycotina</taxon>
        <taxon>Eurotiomycetes</taxon>
        <taxon>Eurotiomycetidae</taxon>
        <taxon>Eurotiales</taxon>
        <taxon>Aspergillaceae</taxon>
        <taxon>Aspergillus</taxon>
        <taxon>Aspergillus subgen. Circumdati</taxon>
    </lineage>
</organism>
<dbReference type="Proteomes" id="UP000248817">
    <property type="component" value="Unassembled WGS sequence"/>
</dbReference>
<dbReference type="EMBL" id="KZ825525">
    <property type="protein sequence ID" value="PYI29830.1"/>
    <property type="molecule type" value="Genomic_DNA"/>
</dbReference>
<evidence type="ECO:0000313" key="1">
    <source>
        <dbReference type="EMBL" id="PYI29830.1"/>
    </source>
</evidence>
<dbReference type="AlphaFoldDB" id="A0A2V5IMU3"/>
<name>A0A2V5IMU3_9EURO</name>
<reference evidence="1 2" key="1">
    <citation type="submission" date="2018-02" db="EMBL/GenBank/DDBJ databases">
        <title>The genomes of Aspergillus section Nigri reveals drivers in fungal speciation.</title>
        <authorList>
            <consortium name="DOE Joint Genome Institute"/>
            <person name="Vesth T.C."/>
            <person name="Nybo J."/>
            <person name="Theobald S."/>
            <person name="Brandl J."/>
            <person name="Frisvad J.C."/>
            <person name="Nielsen K.F."/>
            <person name="Lyhne E.K."/>
            <person name="Kogle M.E."/>
            <person name="Kuo A."/>
            <person name="Riley R."/>
            <person name="Clum A."/>
            <person name="Nolan M."/>
            <person name="Lipzen A."/>
            <person name="Salamov A."/>
            <person name="Henrissat B."/>
            <person name="Wiebenga A."/>
            <person name="De vries R.P."/>
            <person name="Grigoriev I.V."/>
            <person name="Mortensen U.H."/>
            <person name="Andersen M.R."/>
            <person name="Baker S.E."/>
        </authorList>
    </citation>
    <scope>NUCLEOTIDE SEQUENCE [LARGE SCALE GENOMIC DNA]</scope>
    <source>
        <strain evidence="1 2">CBS 114.80</strain>
    </source>
</reference>
<gene>
    <name evidence="1" type="ORF">BP00DRAFT_223306</name>
</gene>
<protein>
    <submittedName>
        <fullName evidence="1">Uncharacterized protein</fullName>
    </submittedName>
</protein>
<evidence type="ECO:0000313" key="2">
    <source>
        <dbReference type="Proteomes" id="UP000248817"/>
    </source>
</evidence>
<accession>A0A2V5IMU3</accession>
<proteinExistence type="predicted"/>